<comment type="function">
    <text evidence="5">Methylates the class 1 translation termination release factors RF1/PrfA and RF2/PrfB on the glutamine residue of the universally conserved GGQ motif.</text>
</comment>
<dbReference type="InterPro" id="IPR002052">
    <property type="entry name" value="DNA_methylase_N6_adenine_CS"/>
</dbReference>
<feature type="domain" description="Release factor glutamine methyltransferase N-terminal" evidence="7">
    <location>
        <begin position="10"/>
        <end position="79"/>
    </location>
</feature>
<name>A0A1I0NMS7_9FIRM</name>
<dbReference type="SUPFAM" id="SSF53335">
    <property type="entry name" value="S-adenosyl-L-methionine-dependent methyltransferases"/>
    <property type="match status" value="1"/>
</dbReference>
<dbReference type="Gene3D" id="3.40.50.150">
    <property type="entry name" value="Vaccinia Virus protein VP39"/>
    <property type="match status" value="1"/>
</dbReference>
<dbReference type="InterPro" id="IPR050320">
    <property type="entry name" value="N5-glutamine_MTase"/>
</dbReference>
<evidence type="ECO:0000256" key="5">
    <source>
        <dbReference type="HAMAP-Rule" id="MF_02126"/>
    </source>
</evidence>
<dbReference type="NCBIfam" id="TIGR00536">
    <property type="entry name" value="hemK_fam"/>
    <property type="match status" value="1"/>
</dbReference>
<feature type="binding site" evidence="5">
    <location>
        <begin position="191"/>
        <end position="194"/>
    </location>
    <ligand>
        <name>substrate</name>
    </ligand>
</feature>
<dbReference type="EMBL" id="FOJI01000003">
    <property type="protein sequence ID" value="SEW02608.1"/>
    <property type="molecule type" value="Genomic_DNA"/>
</dbReference>
<keyword evidence="2 5" id="KW-0808">Transferase</keyword>
<comment type="catalytic activity">
    <reaction evidence="4 5">
        <text>L-glutaminyl-[peptide chain release factor] + S-adenosyl-L-methionine = N(5)-methyl-L-glutaminyl-[peptide chain release factor] + S-adenosyl-L-homocysteine + H(+)</text>
        <dbReference type="Rhea" id="RHEA:42896"/>
        <dbReference type="Rhea" id="RHEA-COMP:10271"/>
        <dbReference type="Rhea" id="RHEA-COMP:10272"/>
        <dbReference type="ChEBI" id="CHEBI:15378"/>
        <dbReference type="ChEBI" id="CHEBI:30011"/>
        <dbReference type="ChEBI" id="CHEBI:57856"/>
        <dbReference type="ChEBI" id="CHEBI:59789"/>
        <dbReference type="ChEBI" id="CHEBI:61891"/>
        <dbReference type="EC" id="2.1.1.297"/>
    </reaction>
</comment>
<evidence type="ECO:0000313" key="9">
    <source>
        <dbReference type="Proteomes" id="UP000199701"/>
    </source>
</evidence>
<dbReference type="InterPro" id="IPR029063">
    <property type="entry name" value="SAM-dependent_MTases_sf"/>
</dbReference>
<keyword evidence="1 5" id="KW-0489">Methyltransferase</keyword>
<dbReference type="PANTHER" id="PTHR18895:SF74">
    <property type="entry name" value="MTRF1L RELEASE FACTOR GLUTAMINE METHYLTRANSFERASE"/>
    <property type="match status" value="1"/>
</dbReference>
<reference evidence="8 9" key="1">
    <citation type="submission" date="2016-10" db="EMBL/GenBank/DDBJ databases">
        <authorList>
            <person name="de Groot N.N."/>
        </authorList>
    </citation>
    <scope>NUCLEOTIDE SEQUENCE [LARGE SCALE GENOMIC DNA]</scope>
    <source>
        <strain evidence="8 9">DSM 9179</strain>
    </source>
</reference>
<evidence type="ECO:0000256" key="2">
    <source>
        <dbReference type="ARBA" id="ARBA00022679"/>
    </source>
</evidence>
<evidence type="ECO:0000256" key="3">
    <source>
        <dbReference type="ARBA" id="ARBA00022691"/>
    </source>
</evidence>
<dbReference type="InterPro" id="IPR004556">
    <property type="entry name" value="HemK-like"/>
</dbReference>
<evidence type="ECO:0000256" key="4">
    <source>
        <dbReference type="ARBA" id="ARBA00048391"/>
    </source>
</evidence>
<dbReference type="Pfam" id="PF17827">
    <property type="entry name" value="PrmC_N"/>
    <property type="match status" value="1"/>
</dbReference>
<dbReference type="InterPro" id="IPR025714">
    <property type="entry name" value="Methyltranfer_dom"/>
</dbReference>
<dbReference type="RefSeq" id="WP_092451407.1">
    <property type="nucleotide sequence ID" value="NZ_FOJI01000003.1"/>
</dbReference>
<protein>
    <recommendedName>
        <fullName evidence="5">Release factor glutamine methyltransferase</fullName>
        <shortName evidence="5">RF MTase</shortName>
        <ecNumber evidence="5">2.1.1.297</ecNumber>
    </recommendedName>
    <alternativeName>
        <fullName evidence="5">N5-glutamine methyltransferase PrmC</fullName>
    </alternativeName>
    <alternativeName>
        <fullName evidence="5">Protein-(glutamine-N5) MTase PrmC</fullName>
    </alternativeName>
    <alternativeName>
        <fullName evidence="5">Protein-glutamine N-methyltransferase PrmC</fullName>
    </alternativeName>
</protein>
<dbReference type="InterPro" id="IPR019874">
    <property type="entry name" value="RF_methyltr_PrmC"/>
</dbReference>
<dbReference type="GO" id="GO:0003676">
    <property type="term" value="F:nucleic acid binding"/>
    <property type="evidence" value="ECO:0007669"/>
    <property type="project" value="InterPro"/>
</dbReference>
<dbReference type="PANTHER" id="PTHR18895">
    <property type="entry name" value="HEMK METHYLTRANSFERASE"/>
    <property type="match status" value="1"/>
</dbReference>
<evidence type="ECO:0000259" key="6">
    <source>
        <dbReference type="Pfam" id="PF13847"/>
    </source>
</evidence>
<dbReference type="GO" id="GO:0032259">
    <property type="term" value="P:methylation"/>
    <property type="evidence" value="ECO:0007669"/>
    <property type="project" value="UniProtKB-KW"/>
</dbReference>
<keyword evidence="3 5" id="KW-0949">S-adenosyl-L-methionine</keyword>
<dbReference type="Proteomes" id="UP000199701">
    <property type="component" value="Unassembled WGS sequence"/>
</dbReference>
<proteinExistence type="inferred from homology"/>
<dbReference type="Pfam" id="PF13847">
    <property type="entry name" value="Methyltransf_31"/>
    <property type="match status" value="1"/>
</dbReference>
<dbReference type="HAMAP" id="MF_02126">
    <property type="entry name" value="RF_methyltr_PrmC"/>
    <property type="match status" value="1"/>
</dbReference>
<dbReference type="InterPro" id="IPR040758">
    <property type="entry name" value="PrmC_N"/>
</dbReference>
<dbReference type="PROSITE" id="PS00092">
    <property type="entry name" value="N6_MTASE"/>
    <property type="match status" value="1"/>
</dbReference>
<comment type="similarity">
    <text evidence="5">Belongs to the protein N5-glutamine methyltransferase family. PrmC subfamily.</text>
</comment>
<dbReference type="NCBIfam" id="TIGR03534">
    <property type="entry name" value="RF_mod_PrmC"/>
    <property type="match status" value="1"/>
</dbReference>
<organism evidence="8 9">
    <name type="scientific">[Clostridium] fimetarium</name>
    <dbReference type="NCBI Taxonomy" id="99656"/>
    <lineage>
        <taxon>Bacteria</taxon>
        <taxon>Bacillati</taxon>
        <taxon>Bacillota</taxon>
        <taxon>Clostridia</taxon>
        <taxon>Lachnospirales</taxon>
        <taxon>Lachnospiraceae</taxon>
    </lineage>
</organism>
<evidence type="ECO:0000259" key="7">
    <source>
        <dbReference type="Pfam" id="PF17827"/>
    </source>
</evidence>
<dbReference type="STRING" id="99656.SAMN05421659_103228"/>
<gene>
    <name evidence="5" type="primary">prmC</name>
    <name evidence="8" type="ORF">SAMN05421659_103228</name>
</gene>
<accession>A0A1I0NMS7</accession>
<dbReference type="FunFam" id="3.40.50.150:FF:000053">
    <property type="entry name" value="Release factor glutamine methyltransferase"/>
    <property type="match status" value="1"/>
</dbReference>
<keyword evidence="9" id="KW-1185">Reference proteome</keyword>
<evidence type="ECO:0000313" key="8">
    <source>
        <dbReference type="EMBL" id="SEW02608.1"/>
    </source>
</evidence>
<dbReference type="CDD" id="cd02440">
    <property type="entry name" value="AdoMet_MTases"/>
    <property type="match status" value="1"/>
</dbReference>
<dbReference type="OrthoDB" id="9800643at2"/>
<feature type="domain" description="Methyltransferase" evidence="6">
    <location>
        <begin position="113"/>
        <end position="191"/>
    </location>
</feature>
<sequence>MELPKTLKDVIKSGEDILRKNNIENSAYDSFTLISDILNIDRSYYFLHENDEVLEAVYNEYINRIVRRASHEPLQHIIGYTEFWKYRFFVNEYVLVPRQDTETLVEEALKKIDRNSTVLDMCTGSGCILISIALETNFVKGIGVDISKEALVVANKNAELLKTKNVEFLESDLFEKLQGIFNDKFDIIVSNPPYIKTSVIEELTEEVRAHDPMMALDGHDDGLYFYETITAQAVDYIKAGGWLIYEIGYDQAEDVKEILIRCGFSNIEIVKDLTGHDRVALGQKLN</sequence>
<evidence type="ECO:0000256" key="1">
    <source>
        <dbReference type="ARBA" id="ARBA00022603"/>
    </source>
</evidence>
<dbReference type="EC" id="2.1.1.297" evidence="5"/>
<comment type="caution">
    <text evidence="5">Lacks conserved residue(s) required for the propagation of feature annotation.</text>
</comment>
<feature type="binding site" evidence="5">
    <location>
        <position position="145"/>
    </location>
    <ligand>
        <name>S-adenosyl-L-methionine</name>
        <dbReference type="ChEBI" id="CHEBI:59789"/>
    </ligand>
</feature>
<dbReference type="Gene3D" id="1.10.8.10">
    <property type="entry name" value="DNA helicase RuvA subunit, C-terminal domain"/>
    <property type="match status" value="1"/>
</dbReference>
<dbReference type="AlphaFoldDB" id="A0A1I0NMS7"/>
<feature type="binding site" evidence="5">
    <location>
        <position position="191"/>
    </location>
    <ligand>
        <name>S-adenosyl-L-methionine</name>
        <dbReference type="ChEBI" id="CHEBI:59789"/>
    </ligand>
</feature>
<dbReference type="GO" id="GO:0102559">
    <property type="term" value="F:peptide chain release factor N(5)-glutamine methyltransferase activity"/>
    <property type="evidence" value="ECO:0007669"/>
    <property type="project" value="UniProtKB-EC"/>
</dbReference>